<organism evidence="5 6">
    <name type="scientific">Anaerocolumna aminovalerica</name>
    <dbReference type="NCBI Taxonomy" id="1527"/>
    <lineage>
        <taxon>Bacteria</taxon>
        <taxon>Bacillati</taxon>
        <taxon>Bacillota</taxon>
        <taxon>Clostridia</taxon>
        <taxon>Lachnospirales</taxon>
        <taxon>Lachnospiraceae</taxon>
        <taxon>Anaerocolumna</taxon>
    </lineage>
</organism>
<evidence type="ECO:0000256" key="1">
    <source>
        <dbReference type="ARBA" id="ARBA00023015"/>
    </source>
</evidence>
<dbReference type="GO" id="GO:0043565">
    <property type="term" value="F:sequence-specific DNA binding"/>
    <property type="evidence" value="ECO:0007669"/>
    <property type="project" value="InterPro"/>
</dbReference>
<dbReference type="Pfam" id="PF14526">
    <property type="entry name" value="Cass2"/>
    <property type="match status" value="1"/>
</dbReference>
<dbReference type="EMBL" id="FOWD01000005">
    <property type="protein sequence ID" value="SFN95267.1"/>
    <property type="molecule type" value="Genomic_DNA"/>
</dbReference>
<keyword evidence="3" id="KW-0804">Transcription</keyword>
<dbReference type="InterPro" id="IPR011256">
    <property type="entry name" value="Reg_factor_effector_dom_sf"/>
</dbReference>
<dbReference type="InterPro" id="IPR029441">
    <property type="entry name" value="Cass2"/>
</dbReference>
<dbReference type="Gene3D" id="3.20.80.10">
    <property type="entry name" value="Regulatory factor, effector binding domain"/>
    <property type="match status" value="1"/>
</dbReference>
<dbReference type="InterPro" id="IPR009057">
    <property type="entry name" value="Homeodomain-like_sf"/>
</dbReference>
<protein>
    <submittedName>
        <fullName evidence="5">Transcriptional regulator, AraC family</fullName>
    </submittedName>
</protein>
<evidence type="ECO:0000313" key="6">
    <source>
        <dbReference type="Proteomes" id="UP000198806"/>
    </source>
</evidence>
<dbReference type="Pfam" id="PF12833">
    <property type="entry name" value="HTH_18"/>
    <property type="match status" value="1"/>
</dbReference>
<evidence type="ECO:0000313" key="5">
    <source>
        <dbReference type="EMBL" id="SFN95267.1"/>
    </source>
</evidence>
<dbReference type="OrthoDB" id="9801123at2"/>
<dbReference type="AlphaFoldDB" id="A0A1I5D813"/>
<evidence type="ECO:0000256" key="2">
    <source>
        <dbReference type="ARBA" id="ARBA00023125"/>
    </source>
</evidence>
<dbReference type="SMART" id="SM00871">
    <property type="entry name" value="AraC_E_bind"/>
    <property type="match status" value="1"/>
</dbReference>
<reference evidence="5 6" key="1">
    <citation type="submission" date="2016-10" db="EMBL/GenBank/DDBJ databases">
        <authorList>
            <person name="de Groot N.N."/>
        </authorList>
    </citation>
    <scope>NUCLEOTIDE SEQUENCE [LARGE SCALE GENOMIC DNA]</scope>
    <source>
        <strain evidence="5 6">DSM 1283</strain>
    </source>
</reference>
<dbReference type="InterPro" id="IPR010499">
    <property type="entry name" value="AraC_E-bd"/>
</dbReference>
<evidence type="ECO:0000259" key="4">
    <source>
        <dbReference type="PROSITE" id="PS01124"/>
    </source>
</evidence>
<keyword evidence="1" id="KW-0805">Transcription regulation</keyword>
<accession>A0A1I5D813</accession>
<dbReference type="Proteomes" id="UP000198806">
    <property type="component" value="Unassembled WGS sequence"/>
</dbReference>
<feature type="domain" description="HTH araC/xylS-type" evidence="4">
    <location>
        <begin position="8"/>
        <end position="106"/>
    </location>
</feature>
<dbReference type="SMART" id="SM00342">
    <property type="entry name" value="HTH_ARAC"/>
    <property type="match status" value="1"/>
</dbReference>
<dbReference type="RefSeq" id="WP_091684680.1">
    <property type="nucleotide sequence ID" value="NZ_BAABFM010000026.1"/>
</dbReference>
<keyword evidence="2" id="KW-0238">DNA-binding</keyword>
<keyword evidence="6" id="KW-1185">Reference proteome</keyword>
<dbReference type="STRING" id="1527.SAMN04489757_10545"/>
<sequence>MEWLQSLNRAIDFMEEHLTDNITCEDVAEHIYISSFHFQRTFNLLTGLTIGEYLRNRRLSLAGQDLLKGNNKVIDVALKYCYETPESFSKAFSRFHGITPNQAKKEGSVLKSFNPLVIKIKLEGGSTMDYRIVKKDSFKLVAKTRLFSNETSQTEIPKFWSEYYNTGLANKVCGMMGICLQSKNDARTWSYGIGCEEKYVKEIPEDFEILEIPAYTWAIFTCVGPMPDGIQNMWERVYSEWLPQADYELISDYDIEYYTEGDNTKEDYVSEIWIPVKEKKNRI</sequence>
<dbReference type="SUPFAM" id="SSF46689">
    <property type="entry name" value="Homeodomain-like"/>
    <property type="match status" value="2"/>
</dbReference>
<evidence type="ECO:0000256" key="3">
    <source>
        <dbReference type="ARBA" id="ARBA00023163"/>
    </source>
</evidence>
<dbReference type="SUPFAM" id="SSF55136">
    <property type="entry name" value="Probable bacterial effector-binding domain"/>
    <property type="match status" value="1"/>
</dbReference>
<proteinExistence type="predicted"/>
<dbReference type="GO" id="GO:0003700">
    <property type="term" value="F:DNA-binding transcription factor activity"/>
    <property type="evidence" value="ECO:0007669"/>
    <property type="project" value="InterPro"/>
</dbReference>
<gene>
    <name evidence="5" type="ORF">SAMN04489757_10545</name>
</gene>
<dbReference type="PANTHER" id="PTHR47504">
    <property type="entry name" value="RIGHT ORIGIN-BINDING PROTEIN"/>
    <property type="match status" value="1"/>
</dbReference>
<dbReference type="InterPro" id="IPR018060">
    <property type="entry name" value="HTH_AraC"/>
</dbReference>
<name>A0A1I5D813_9FIRM</name>
<dbReference type="InterPro" id="IPR050959">
    <property type="entry name" value="MarA-like"/>
</dbReference>
<dbReference type="PANTHER" id="PTHR47504:SF5">
    <property type="entry name" value="RIGHT ORIGIN-BINDING PROTEIN"/>
    <property type="match status" value="1"/>
</dbReference>
<dbReference type="PROSITE" id="PS01124">
    <property type="entry name" value="HTH_ARAC_FAMILY_2"/>
    <property type="match status" value="1"/>
</dbReference>
<dbReference type="Gene3D" id="1.10.10.60">
    <property type="entry name" value="Homeodomain-like"/>
    <property type="match status" value="2"/>
</dbReference>